<dbReference type="PANTHER" id="PTHR30352">
    <property type="entry name" value="PYRUVATE FORMATE-LYASE-ACTIVATING ENZYME"/>
    <property type="match status" value="1"/>
</dbReference>
<dbReference type="PIRSF" id="PIRSF000371">
    <property type="entry name" value="PFL_act_enz"/>
    <property type="match status" value="1"/>
</dbReference>
<evidence type="ECO:0000256" key="10">
    <source>
        <dbReference type="SAM" id="MobiDB-lite"/>
    </source>
</evidence>
<dbReference type="EMBL" id="QQRQ01000002">
    <property type="protein sequence ID" value="RFT07426.1"/>
    <property type="molecule type" value="Genomic_DNA"/>
</dbReference>
<keyword evidence="14" id="KW-1185">Reference proteome</keyword>
<dbReference type="InterPro" id="IPR034457">
    <property type="entry name" value="Organic_radical-activating"/>
</dbReference>
<evidence type="ECO:0000256" key="5">
    <source>
        <dbReference type="ARBA" id="ARBA00022723"/>
    </source>
</evidence>
<name>A0A3E2B650_9FIRM</name>
<evidence type="ECO:0000256" key="1">
    <source>
        <dbReference type="ARBA" id="ARBA00001966"/>
    </source>
</evidence>
<dbReference type="SFLD" id="SFLDS00029">
    <property type="entry name" value="Radical_SAM"/>
    <property type="match status" value="1"/>
</dbReference>
<keyword evidence="4" id="KW-0949">S-adenosyl-L-methionine</keyword>
<dbReference type="Gene3D" id="3.20.20.70">
    <property type="entry name" value="Aldolase class I"/>
    <property type="match status" value="1"/>
</dbReference>
<dbReference type="AlphaFoldDB" id="A0A3E2B650"/>
<dbReference type="InterPro" id="IPR012839">
    <property type="entry name" value="Organic_radical_activase"/>
</dbReference>
<feature type="region of interest" description="Disordered" evidence="10">
    <location>
        <begin position="1"/>
        <end position="38"/>
    </location>
</feature>
<sequence length="356" mass="38378">MGTVSIGRTLPSGSRTTSSTGQSTHSKHLRPGGKEGGSVEEKKAIVFDIGRFRNTDGPGIRTILFFKGCPLRCLWCSNPFGFSPAPQLAVNPVKCTGCGKCVPVCPQGRNTLVPGEKIQVDFSACQGCGACVPVCPSGARMITGRAYTARELYREAAKDAAFYRKGGGGVTLSGGEVLLQWEVASETLRLCRTNYINTCIETSAFAPWAHLWQVAQYCHTVFVDLKHMDSEKHREQTGVPNELILENIQKLCQALPQRGGRVIVRLPLIPGCNDGAEDVAAAARFVGSLPNRPEMNLLPYHNLGESKYGMIGETCALSGLESRKGRDPKLLALQELCQRCAPDNRVSLGGDAIALE</sequence>
<keyword evidence="6" id="KW-0560">Oxidoreductase</keyword>
<feature type="domain" description="4Fe-4S ferredoxin-type" evidence="11">
    <location>
        <begin position="116"/>
        <end position="145"/>
    </location>
</feature>
<dbReference type="Proteomes" id="UP000260649">
    <property type="component" value="Unassembled WGS sequence"/>
</dbReference>
<dbReference type="GO" id="GO:0046872">
    <property type="term" value="F:metal ion binding"/>
    <property type="evidence" value="ECO:0007669"/>
    <property type="project" value="UniProtKB-KW"/>
</dbReference>
<dbReference type="InterPro" id="IPR058240">
    <property type="entry name" value="rSAM_sf"/>
</dbReference>
<reference evidence="13 14" key="1">
    <citation type="submission" date="2018-07" db="EMBL/GenBank/DDBJ databases">
        <title>GABA Modulating Bacteria of the Human Gut Microbiota.</title>
        <authorList>
            <person name="Strandwitz P."/>
            <person name="Kim K.H."/>
            <person name="Terekhova D."/>
            <person name="Liu J.K."/>
            <person name="Sharma A."/>
            <person name="Levering J."/>
            <person name="Mcdonald D."/>
            <person name="Dietrich D."/>
            <person name="Ramadhar T.R."/>
            <person name="Lekbua A."/>
            <person name="Mroue N."/>
            <person name="Liston C."/>
            <person name="Stewart E.J."/>
            <person name="Dubin M.J."/>
            <person name="Zengler K."/>
            <person name="Knight R."/>
            <person name="Gilbert J.A."/>
            <person name="Clardy J."/>
            <person name="Lewis K."/>
        </authorList>
    </citation>
    <scope>NUCLEOTIDE SEQUENCE [LARGE SCALE GENOMIC DNA]</scope>
    <source>
        <strain evidence="13 14">KLE1738</strain>
    </source>
</reference>
<evidence type="ECO:0000259" key="12">
    <source>
        <dbReference type="PROSITE" id="PS51918"/>
    </source>
</evidence>
<keyword evidence="8" id="KW-0411">Iron-sulfur</keyword>
<comment type="catalytic activity">
    <reaction evidence="9">
        <text>glycyl-[protein] + reduced [flavodoxin] + S-adenosyl-L-methionine = glycin-2-yl radical-[protein] + semiquinone [flavodoxin] + 5'-deoxyadenosine + L-methionine + H(+)</text>
        <dbReference type="Rhea" id="RHEA:61976"/>
        <dbReference type="Rhea" id="RHEA-COMP:10622"/>
        <dbReference type="Rhea" id="RHEA-COMP:14480"/>
        <dbReference type="Rhea" id="RHEA-COMP:15993"/>
        <dbReference type="Rhea" id="RHEA-COMP:15994"/>
        <dbReference type="ChEBI" id="CHEBI:15378"/>
        <dbReference type="ChEBI" id="CHEBI:17319"/>
        <dbReference type="ChEBI" id="CHEBI:29947"/>
        <dbReference type="ChEBI" id="CHEBI:32722"/>
        <dbReference type="ChEBI" id="CHEBI:57618"/>
        <dbReference type="ChEBI" id="CHEBI:57844"/>
        <dbReference type="ChEBI" id="CHEBI:59789"/>
        <dbReference type="ChEBI" id="CHEBI:140311"/>
    </reaction>
</comment>
<evidence type="ECO:0000256" key="8">
    <source>
        <dbReference type="ARBA" id="ARBA00023014"/>
    </source>
</evidence>
<evidence type="ECO:0000259" key="11">
    <source>
        <dbReference type="PROSITE" id="PS51379"/>
    </source>
</evidence>
<dbReference type="SUPFAM" id="SSF102114">
    <property type="entry name" value="Radical SAM enzymes"/>
    <property type="match status" value="1"/>
</dbReference>
<dbReference type="InterPro" id="IPR013785">
    <property type="entry name" value="Aldolase_TIM"/>
</dbReference>
<comment type="cofactor">
    <cofactor evidence="1">
        <name>[4Fe-4S] cluster</name>
        <dbReference type="ChEBI" id="CHEBI:49883"/>
    </cofactor>
</comment>
<gene>
    <name evidence="13" type="ORF">DV520_01920</name>
</gene>
<keyword evidence="5" id="KW-0479">Metal-binding</keyword>
<organism evidence="13 14">
    <name type="scientific">Evtepia gabavorous</name>
    <dbReference type="NCBI Taxonomy" id="2211183"/>
    <lineage>
        <taxon>Bacteria</taxon>
        <taxon>Bacillati</taxon>
        <taxon>Bacillota</taxon>
        <taxon>Clostridia</taxon>
        <taxon>Eubacteriales</taxon>
        <taxon>Evtepia</taxon>
    </lineage>
</organism>
<dbReference type="PROSITE" id="PS01087">
    <property type="entry name" value="RADICAL_ACTIVATING"/>
    <property type="match status" value="1"/>
</dbReference>
<evidence type="ECO:0000256" key="3">
    <source>
        <dbReference type="ARBA" id="ARBA00022485"/>
    </source>
</evidence>
<evidence type="ECO:0000256" key="7">
    <source>
        <dbReference type="ARBA" id="ARBA00023004"/>
    </source>
</evidence>
<dbReference type="OrthoDB" id="9782387at2"/>
<dbReference type="Pfam" id="PF00037">
    <property type="entry name" value="Fer4"/>
    <property type="match status" value="2"/>
</dbReference>
<dbReference type="PROSITE" id="PS00198">
    <property type="entry name" value="4FE4S_FER_1"/>
    <property type="match status" value="1"/>
</dbReference>
<keyword evidence="7" id="KW-0408">Iron</keyword>
<evidence type="ECO:0000313" key="13">
    <source>
        <dbReference type="EMBL" id="RFT07426.1"/>
    </source>
</evidence>
<dbReference type="InterPro" id="IPR001989">
    <property type="entry name" value="Radical_activat_CS"/>
</dbReference>
<evidence type="ECO:0000256" key="4">
    <source>
        <dbReference type="ARBA" id="ARBA00022691"/>
    </source>
</evidence>
<dbReference type="GO" id="GO:0051539">
    <property type="term" value="F:4 iron, 4 sulfur cluster binding"/>
    <property type="evidence" value="ECO:0007669"/>
    <property type="project" value="UniProtKB-KW"/>
</dbReference>
<evidence type="ECO:0000313" key="14">
    <source>
        <dbReference type="Proteomes" id="UP000260649"/>
    </source>
</evidence>
<evidence type="ECO:0000256" key="2">
    <source>
        <dbReference type="ARBA" id="ARBA00009777"/>
    </source>
</evidence>
<dbReference type="GO" id="GO:0016491">
    <property type="term" value="F:oxidoreductase activity"/>
    <property type="evidence" value="ECO:0007669"/>
    <property type="project" value="UniProtKB-KW"/>
</dbReference>
<dbReference type="Pfam" id="PF04055">
    <property type="entry name" value="Radical_SAM"/>
    <property type="match status" value="1"/>
</dbReference>
<evidence type="ECO:0000256" key="6">
    <source>
        <dbReference type="ARBA" id="ARBA00023002"/>
    </source>
</evidence>
<proteinExistence type="inferred from homology"/>
<dbReference type="PROSITE" id="PS51918">
    <property type="entry name" value="RADICAL_SAM"/>
    <property type="match status" value="1"/>
</dbReference>
<dbReference type="SFLD" id="SFLDG01118">
    <property type="entry name" value="activating_enzymes__group_2"/>
    <property type="match status" value="1"/>
</dbReference>
<feature type="compositionally biased region" description="Low complexity" evidence="10">
    <location>
        <begin position="7"/>
        <end position="24"/>
    </location>
</feature>
<dbReference type="PROSITE" id="PS51379">
    <property type="entry name" value="4FE4S_FER_2"/>
    <property type="match status" value="2"/>
</dbReference>
<dbReference type="NCBIfam" id="TIGR02494">
    <property type="entry name" value="PFLE_PFLC"/>
    <property type="match status" value="1"/>
</dbReference>
<feature type="domain" description="4Fe-4S ferredoxin-type" evidence="11">
    <location>
        <begin position="86"/>
        <end position="115"/>
    </location>
</feature>
<comment type="caution">
    <text evidence="13">The sequence shown here is derived from an EMBL/GenBank/DDBJ whole genome shotgun (WGS) entry which is preliminary data.</text>
</comment>
<comment type="similarity">
    <text evidence="2">Belongs to the organic radical-activating enzymes family.</text>
</comment>
<keyword evidence="3" id="KW-0004">4Fe-4S</keyword>
<dbReference type="SFLD" id="SFLDG01066">
    <property type="entry name" value="organic_radical-activating_enz"/>
    <property type="match status" value="1"/>
</dbReference>
<dbReference type="InterPro" id="IPR007197">
    <property type="entry name" value="rSAM"/>
</dbReference>
<evidence type="ECO:0000256" key="9">
    <source>
        <dbReference type="ARBA" id="ARBA00047365"/>
    </source>
</evidence>
<dbReference type="InterPro" id="IPR017896">
    <property type="entry name" value="4Fe4S_Fe-S-bd"/>
</dbReference>
<protein>
    <submittedName>
        <fullName evidence="13">Glycyl-radical enzyme activating protein</fullName>
    </submittedName>
</protein>
<dbReference type="SUPFAM" id="SSF54862">
    <property type="entry name" value="4Fe-4S ferredoxins"/>
    <property type="match status" value="1"/>
</dbReference>
<accession>A0A3E2B650</accession>
<dbReference type="Gene3D" id="3.30.70.20">
    <property type="match status" value="1"/>
</dbReference>
<dbReference type="InterPro" id="IPR040074">
    <property type="entry name" value="BssD/PflA/YjjW"/>
</dbReference>
<dbReference type="PANTHER" id="PTHR30352:SF4">
    <property type="entry name" value="PYRUVATE FORMATE-LYASE 2-ACTIVATING ENZYME"/>
    <property type="match status" value="1"/>
</dbReference>
<dbReference type="InterPro" id="IPR017900">
    <property type="entry name" value="4Fe4S_Fe_S_CS"/>
</dbReference>
<feature type="domain" description="Radical SAM core" evidence="12">
    <location>
        <begin position="55"/>
        <end position="343"/>
    </location>
</feature>